<evidence type="ECO:0000313" key="3">
    <source>
        <dbReference type="EMBL" id="GID67052.1"/>
    </source>
</evidence>
<dbReference type="AlphaFoldDB" id="A0A919IMI4"/>
<evidence type="ECO:0000259" key="2">
    <source>
        <dbReference type="Pfam" id="PF04909"/>
    </source>
</evidence>
<sequence length="272" mass="28935">MIVDAHHHLWTADYPWLAADGLAPIRRDYTMADLRPHLAASGVQRTVLVEAGLCRPAETSRFLALAARTPEIAGVVGWADLSDPDLRSMLARHRSGPGGDRLVGVRDQVQAGPDDLLDQPGVRAGLATVAESGLVNELVVRAGQLPSVARAVAALPESVFVLDHLGKPPIGDLEGWRRLIAPVAACPNVVAKLSGLVTEAGPGWTRAVLRPYVQVALDLFGPDRLMFGSDWPVCEVVASYGDVMAVLSGILGGRPGNVFGATAIRVYRLENR</sequence>
<dbReference type="EMBL" id="BOMH01000037">
    <property type="protein sequence ID" value="GID67052.1"/>
    <property type="molecule type" value="Genomic_DNA"/>
</dbReference>
<dbReference type="SUPFAM" id="SSF51556">
    <property type="entry name" value="Metallo-dependent hydrolases"/>
    <property type="match status" value="1"/>
</dbReference>
<dbReference type="RefSeq" id="WP_203744364.1">
    <property type="nucleotide sequence ID" value="NZ_BAAAUC010000004.1"/>
</dbReference>
<evidence type="ECO:0000313" key="4">
    <source>
        <dbReference type="Proteomes" id="UP000619479"/>
    </source>
</evidence>
<evidence type="ECO:0000256" key="1">
    <source>
        <dbReference type="ARBA" id="ARBA00038310"/>
    </source>
</evidence>
<keyword evidence="4" id="KW-1185">Reference proteome</keyword>
<feature type="domain" description="Amidohydrolase-related" evidence="2">
    <location>
        <begin position="3"/>
        <end position="242"/>
    </location>
</feature>
<dbReference type="PANTHER" id="PTHR43569">
    <property type="entry name" value="AMIDOHYDROLASE"/>
    <property type="match status" value="1"/>
</dbReference>
<name>A0A919IMI4_9ACTN</name>
<proteinExistence type="inferred from homology"/>
<comment type="caution">
    <text evidence="3">The sequence shown here is derived from an EMBL/GenBank/DDBJ whole genome shotgun (WGS) entry which is preliminary data.</text>
</comment>
<protein>
    <submittedName>
        <fullName evidence="3">Amidohydrolase</fullName>
    </submittedName>
</protein>
<dbReference type="Proteomes" id="UP000619479">
    <property type="component" value="Unassembled WGS sequence"/>
</dbReference>
<reference evidence="3" key="1">
    <citation type="submission" date="2021-01" db="EMBL/GenBank/DDBJ databases">
        <title>Whole genome shotgun sequence of Actinoplanes cyaneus NBRC 14990.</title>
        <authorList>
            <person name="Komaki H."/>
            <person name="Tamura T."/>
        </authorList>
    </citation>
    <scope>NUCLEOTIDE SEQUENCE</scope>
    <source>
        <strain evidence="3">NBRC 14990</strain>
    </source>
</reference>
<dbReference type="InterPro" id="IPR006680">
    <property type="entry name" value="Amidohydro-rel"/>
</dbReference>
<dbReference type="Gene3D" id="3.20.20.140">
    <property type="entry name" value="Metal-dependent hydrolases"/>
    <property type="match status" value="1"/>
</dbReference>
<gene>
    <name evidence="3" type="ORF">Acy02nite_49330</name>
</gene>
<dbReference type="InterPro" id="IPR032466">
    <property type="entry name" value="Metal_Hydrolase"/>
</dbReference>
<dbReference type="Pfam" id="PF04909">
    <property type="entry name" value="Amidohydro_2"/>
    <property type="match status" value="1"/>
</dbReference>
<dbReference type="PANTHER" id="PTHR43569:SF2">
    <property type="entry name" value="AMIDOHYDROLASE-RELATED DOMAIN-CONTAINING PROTEIN"/>
    <property type="match status" value="1"/>
</dbReference>
<comment type="similarity">
    <text evidence="1">Belongs to the metallo-dependent hydrolases superfamily.</text>
</comment>
<dbReference type="InterPro" id="IPR052350">
    <property type="entry name" value="Metallo-dep_Lactonases"/>
</dbReference>
<accession>A0A919IMI4</accession>
<organism evidence="3 4">
    <name type="scientific">Actinoplanes cyaneus</name>
    <dbReference type="NCBI Taxonomy" id="52696"/>
    <lineage>
        <taxon>Bacteria</taxon>
        <taxon>Bacillati</taxon>
        <taxon>Actinomycetota</taxon>
        <taxon>Actinomycetes</taxon>
        <taxon>Micromonosporales</taxon>
        <taxon>Micromonosporaceae</taxon>
        <taxon>Actinoplanes</taxon>
    </lineage>
</organism>
<dbReference type="GO" id="GO:0016787">
    <property type="term" value="F:hydrolase activity"/>
    <property type="evidence" value="ECO:0007669"/>
    <property type="project" value="InterPro"/>
</dbReference>